<keyword evidence="3" id="KW-1185">Reference proteome</keyword>
<evidence type="ECO:0000313" key="3">
    <source>
        <dbReference type="Proteomes" id="UP000295375"/>
    </source>
</evidence>
<evidence type="ECO:0000313" key="2">
    <source>
        <dbReference type="EMBL" id="TDQ49318.1"/>
    </source>
</evidence>
<dbReference type="Proteomes" id="UP000295375">
    <property type="component" value="Unassembled WGS sequence"/>
</dbReference>
<name>A0A4R6UQ09_9GAMM</name>
<feature type="transmembrane region" description="Helical" evidence="1">
    <location>
        <begin position="52"/>
        <end position="74"/>
    </location>
</feature>
<evidence type="ECO:0000256" key="1">
    <source>
        <dbReference type="SAM" id="Phobius"/>
    </source>
</evidence>
<proteinExistence type="predicted"/>
<dbReference type="RefSeq" id="WP_198325121.1">
    <property type="nucleotide sequence ID" value="NZ_CP037953.1"/>
</dbReference>
<sequence length="197" mass="21585">MNAKMSDTPAKLPNNERQGAPRNRWRLLIWGFAGTLLLIPLIAMQFTDEVNWTGFDFLVMGVMLSVACGCYEIATRMSGNLWYRVGAGLGIVGSFLLVWINLAVGIIGSENNPANLMYFAVLMFGVIGSLFARFEPQGMFKTMLTMAVAMLLIGGVAIFLDPDSYPVGLMRQVFLNGFFAGVFAMSAGLFRLSVTNK</sequence>
<accession>A0A4R6UQ09</accession>
<feature type="transmembrane region" description="Helical" evidence="1">
    <location>
        <begin position="144"/>
        <end position="161"/>
    </location>
</feature>
<protein>
    <submittedName>
        <fullName evidence="2">Uncharacterized protein</fullName>
    </submittedName>
</protein>
<feature type="transmembrane region" description="Helical" evidence="1">
    <location>
        <begin position="27"/>
        <end position="46"/>
    </location>
</feature>
<comment type="caution">
    <text evidence="2">The sequence shown here is derived from an EMBL/GenBank/DDBJ whole genome shotgun (WGS) entry which is preliminary data.</text>
</comment>
<gene>
    <name evidence="2" type="ORF">EV696_10422</name>
</gene>
<feature type="transmembrane region" description="Helical" evidence="1">
    <location>
        <begin position="81"/>
        <end position="104"/>
    </location>
</feature>
<feature type="transmembrane region" description="Helical" evidence="1">
    <location>
        <begin position="116"/>
        <end position="132"/>
    </location>
</feature>
<reference evidence="2 3" key="1">
    <citation type="submission" date="2019-03" db="EMBL/GenBank/DDBJ databases">
        <title>Genomic Encyclopedia of Type Strains, Phase IV (KMG-IV): sequencing the most valuable type-strain genomes for metagenomic binning, comparative biology and taxonomic classification.</title>
        <authorList>
            <person name="Goeker M."/>
        </authorList>
    </citation>
    <scope>NUCLEOTIDE SEQUENCE [LARGE SCALE GENOMIC DNA]</scope>
    <source>
        <strain evidence="2 3">DSM 103792</strain>
    </source>
</reference>
<keyword evidence="1" id="KW-0472">Membrane</keyword>
<keyword evidence="1" id="KW-0812">Transmembrane</keyword>
<keyword evidence="1" id="KW-1133">Transmembrane helix</keyword>
<organism evidence="2 3">
    <name type="scientific">Permianibacter aggregans</name>
    <dbReference type="NCBI Taxonomy" id="1510150"/>
    <lineage>
        <taxon>Bacteria</taxon>
        <taxon>Pseudomonadati</taxon>
        <taxon>Pseudomonadota</taxon>
        <taxon>Gammaproteobacteria</taxon>
        <taxon>Pseudomonadales</taxon>
        <taxon>Pseudomonadaceae</taxon>
        <taxon>Permianibacter</taxon>
    </lineage>
</organism>
<feature type="transmembrane region" description="Helical" evidence="1">
    <location>
        <begin position="173"/>
        <end position="194"/>
    </location>
</feature>
<dbReference type="EMBL" id="SNYM01000004">
    <property type="protein sequence ID" value="TDQ49318.1"/>
    <property type="molecule type" value="Genomic_DNA"/>
</dbReference>
<dbReference type="AlphaFoldDB" id="A0A4R6UQ09"/>